<dbReference type="Proteomes" id="UP000184000">
    <property type="component" value="Unassembled WGS sequence"/>
</dbReference>
<dbReference type="InterPro" id="IPR029058">
    <property type="entry name" value="AB_hydrolase_fold"/>
</dbReference>
<name>A0A1M5MZ34_9GAMM</name>
<evidence type="ECO:0000256" key="1">
    <source>
        <dbReference type="ARBA" id="ARBA00022801"/>
    </source>
</evidence>
<reference evidence="3 4" key="1">
    <citation type="submission" date="2016-11" db="EMBL/GenBank/DDBJ databases">
        <authorList>
            <person name="Jaros S."/>
            <person name="Januszkiewicz K."/>
            <person name="Wedrychowicz H."/>
        </authorList>
    </citation>
    <scope>NUCLEOTIDE SEQUENCE [LARGE SCALE GENOMIC DNA]</scope>
    <source>
        <strain evidence="3 4">DSM 18231</strain>
    </source>
</reference>
<dbReference type="InterPro" id="IPR000639">
    <property type="entry name" value="Epox_hydrolase-like"/>
</dbReference>
<dbReference type="Pfam" id="PF00561">
    <property type="entry name" value="Abhydrolase_1"/>
    <property type="match status" value="1"/>
</dbReference>
<dbReference type="PANTHER" id="PTHR43329">
    <property type="entry name" value="EPOXIDE HYDROLASE"/>
    <property type="match status" value="1"/>
</dbReference>
<dbReference type="RefSeq" id="WP_073299956.1">
    <property type="nucleotide sequence ID" value="NZ_FQXA01000002.1"/>
</dbReference>
<keyword evidence="1" id="KW-0378">Hydrolase</keyword>
<gene>
    <name evidence="3" type="ORF">SAMN02744645_1580</name>
</gene>
<dbReference type="GO" id="GO:0016787">
    <property type="term" value="F:hydrolase activity"/>
    <property type="evidence" value="ECO:0007669"/>
    <property type="project" value="UniProtKB-KW"/>
</dbReference>
<dbReference type="PRINTS" id="PR00111">
    <property type="entry name" value="ABHYDROLASE"/>
</dbReference>
<dbReference type="PRINTS" id="PR00412">
    <property type="entry name" value="EPOXHYDRLASE"/>
</dbReference>
<proteinExistence type="predicted"/>
<feature type="domain" description="AB hydrolase-1" evidence="2">
    <location>
        <begin position="27"/>
        <end position="304"/>
    </location>
</feature>
<evidence type="ECO:0000259" key="2">
    <source>
        <dbReference type="Pfam" id="PF00561"/>
    </source>
</evidence>
<protein>
    <submittedName>
        <fullName evidence="3">Pimeloyl-ACP methyl ester carboxylesterase</fullName>
    </submittedName>
</protein>
<sequence>MHSFEHQLLSVNGITLSIYSAGPADGPVVWLLHGFPESWYSWRHQIRMLAEAGYRVLVPEMRGYGQTSAPDDVSSYDLMTVCADIQAAMNLLGQRSVAVVGHDWGAPVAWHLALLEPQRIKVIAAMAVPYGGRPKRPAIEIIRSQFADRFNYILYFQQPGVAEAELDQDIPRTLRMMMHNTSAAVPKDFFLQDKPVGSSLYQGMRDPGAPPAWCDSDAFAVYLATFEGRGFHGALNWYRNFERNWQRTAPLAERKIEQPALFLLGDKDPVGTLEAHTLQKMPSWVSDLEQYIVEDCGHWIQSEQPEQVNRLLLSFLERRYAQAR</sequence>
<dbReference type="Gene3D" id="3.40.50.1820">
    <property type="entry name" value="alpha/beta hydrolase"/>
    <property type="match status" value="1"/>
</dbReference>
<accession>A0A1M5MZ34</accession>
<dbReference type="SUPFAM" id="SSF53474">
    <property type="entry name" value="alpha/beta-Hydrolases"/>
    <property type="match status" value="1"/>
</dbReference>
<dbReference type="GeneID" id="98638048"/>
<evidence type="ECO:0000313" key="4">
    <source>
        <dbReference type="Proteomes" id="UP000184000"/>
    </source>
</evidence>
<dbReference type="EMBL" id="FQXA01000002">
    <property type="protein sequence ID" value="SHG82606.1"/>
    <property type="molecule type" value="Genomic_DNA"/>
</dbReference>
<organism evidence="3 4">
    <name type="scientific">Stutzerimonas xanthomarina DSM 18231</name>
    <dbReference type="NCBI Taxonomy" id="1403346"/>
    <lineage>
        <taxon>Bacteria</taxon>
        <taxon>Pseudomonadati</taxon>
        <taxon>Pseudomonadota</taxon>
        <taxon>Gammaproteobacteria</taxon>
        <taxon>Pseudomonadales</taxon>
        <taxon>Pseudomonadaceae</taxon>
        <taxon>Stutzerimonas</taxon>
    </lineage>
</organism>
<dbReference type="AlphaFoldDB" id="A0A1M5MZ34"/>
<evidence type="ECO:0000313" key="3">
    <source>
        <dbReference type="EMBL" id="SHG82606.1"/>
    </source>
</evidence>
<dbReference type="InterPro" id="IPR000073">
    <property type="entry name" value="AB_hydrolase_1"/>
</dbReference>